<evidence type="ECO:0000256" key="1">
    <source>
        <dbReference type="SAM" id="MobiDB-lite"/>
    </source>
</evidence>
<evidence type="ECO:0000313" key="3">
    <source>
        <dbReference type="Proteomes" id="UP001314635"/>
    </source>
</evidence>
<keyword evidence="3" id="KW-1185">Reference proteome</keyword>
<dbReference type="GO" id="GO:0004386">
    <property type="term" value="F:helicase activity"/>
    <property type="evidence" value="ECO:0007669"/>
    <property type="project" value="UniProtKB-KW"/>
</dbReference>
<feature type="compositionally biased region" description="Basic and acidic residues" evidence="1">
    <location>
        <begin position="1300"/>
        <end position="1318"/>
    </location>
</feature>
<feature type="compositionally biased region" description="Basic and acidic residues" evidence="1">
    <location>
        <begin position="1271"/>
        <end position="1285"/>
    </location>
</feature>
<gene>
    <name evidence="2" type="ORF">JQ619_14950</name>
</gene>
<protein>
    <submittedName>
        <fullName evidence="2">Helicase</fullName>
    </submittedName>
</protein>
<dbReference type="RefSeq" id="WP_172236883.1">
    <property type="nucleotide sequence ID" value="NZ_JABFDP010000012.1"/>
</dbReference>
<reference evidence="3" key="1">
    <citation type="journal article" date="2021" name="ISME J.">
        <title>Evolutionary origin and ecological implication of a unique nif island in free-living Bradyrhizobium lineages.</title>
        <authorList>
            <person name="Tao J."/>
        </authorList>
    </citation>
    <scope>NUCLEOTIDE SEQUENCE [LARGE SCALE GENOMIC DNA]</scope>
    <source>
        <strain evidence="3">SZCCT0094</strain>
    </source>
</reference>
<keyword evidence="2" id="KW-0378">Hydrolase</keyword>
<organism evidence="2 3">
    <name type="scientific">Bradyrhizobium denitrificans</name>
    <dbReference type="NCBI Taxonomy" id="2734912"/>
    <lineage>
        <taxon>Bacteria</taxon>
        <taxon>Pseudomonadati</taxon>
        <taxon>Pseudomonadota</taxon>
        <taxon>Alphaproteobacteria</taxon>
        <taxon>Hyphomicrobiales</taxon>
        <taxon>Nitrobacteraceae</taxon>
        <taxon>Bradyrhizobium</taxon>
    </lineage>
</organism>
<keyword evidence="2" id="KW-0547">Nucleotide-binding</keyword>
<feature type="region of interest" description="Disordered" evidence="1">
    <location>
        <begin position="1474"/>
        <end position="1502"/>
    </location>
</feature>
<dbReference type="EMBL" id="JAFCLK010000012">
    <property type="protein sequence ID" value="MBR1137071.1"/>
    <property type="molecule type" value="Genomic_DNA"/>
</dbReference>
<evidence type="ECO:0000313" key="2">
    <source>
        <dbReference type="EMBL" id="MBR1137071.1"/>
    </source>
</evidence>
<sequence>MNAVHRLQPTIGPLQKVLDHVAEVILHDAQLVDRVSDHRLAGGHRFVFQQHELEDLPGVSCNTFDAHGPIWLAVERLLPADPPAVDTDLAMWIDVSPDPDRRPLVRQRVTITVQTAEKDRLIAAAQARTEHCAPASGQPASAGLWSVRLHLEQRPDVVERLDRYLAGSWAAWAAAERPRRRTIALYQKLHDMARATAPGHNEASCEIVWGVGLSHWRRGGRELELPLLERLVEIEVRGGSDAEIRIRPRMVGATVNLRAFEPLTSAARLAEHTAEQRLARGVELSPFEPATFEPILSTIGSQLDPDGLYCPGLPDTALPPAEETEQLVVSDRWVIFARPRSNGLLLRDIKRLQRALDYMPANEGWLTALAHCLLGAVDHAPHDGTRRRLSNVIGDPIATTPAEQSAADRGDLFFPLPTNSDQMEIVRQLQRSDGLVVKGAVAPDRTAAIANVVCHHLALGLRVLVVSRSKPALLALSEKLPRAVRDLTVDLTGSDKDALKHAERVVRRLLSILDTTDLHAQAEQVNRLEQDIIATSHAITRLDDEVADIAGRTLLRSGTSDLPLDALATMIADRDAYAWFTDRPLRFLSETDLIVAAVDQARSARSRLGGDIEYLDDQVPDIAQLPDAAAVMRLHADLQLMAAVADQDGDDGQLAHQAVAKLQPEGADKFACDLEALAAAHRTIADEPWLASLSPVGSEASDTSVDSGILVDFARDASSLLARRAGFLVRPVDIPADAFTNEELLRRVERLSAGQKAFATFSRSGRVLKQTLDAITICGFAPNSAADWGHVRDYLTWRRHLHSLDVRWRTLAVEIGAPTHEPDSANTLHGHERIVRNVEVAIVTAALASRNVLATIAKLSMPAGKVASLLGDSRRLAALASVIRSTAERIGKQRSELARLNELFHGRGAITTRVQAEVLSQIGRADVDPREIETRWGVICRQLQSLHERRQDIELLTEVCQSLTEAGASALARRIRTEPATADGGDAVLVADWMLAWNWAVLIGQTEGVGQQQLLQDLSEQRAVLETRLRELFEDVVVARMHLALVQNTSSAVRQAFTMFTTTSHKLAATCSGPSAFRLRQVAREGLENCHQGIPCQLIPAWRVAEQLPPRLDAFDLIIIDDASRSDLRELTTLLRGRKILAVAEDRPSEETIVPDDRDVREIIRAPRGGVPIPIRQLMPPKTALCDLLNALFPDRVIRLREHARRVAPIALPMLSPPQPFIPPQSAAATAYSAPAALADAAEPRLPVIRPAHSLEDEIATVAENLSIARRDQRDALSEPTERPAPDWLRSGIIGGAPADEARASRRSGHDVASEKLDVSPLDAPSPALPPWMEPVAPATDKENELRAEATSTSNDPSDAARAKPAKAPDTGAAMARGQFGPARDRAIIDHQRLSARLRPALDQIRARPRSSLRRPVVAAAAVLTITLVTASLVWQPTGRRIATSWQTALTQLTASWNAAPPAAALPATTEPHKVTAERMTPDVTSTASREGSPGGTITTGNAAQPMVSHAVLYQEDPQDPGGKRYLGKVTWRVEPAAGSVPASIKGDVEIDKQMKATLSLRPNKESEMPASHILEVKFNWPGDPSHAGVDTLKGVSMKAKEAGRGAALSTLTAKVTPEFFMIALSANEVDKTRNFLLLKGKEWIDIPIVYNGGSRAVLAIEKGADGERAFTDAFTAWGQ</sequence>
<feature type="region of interest" description="Disordered" evidence="1">
    <location>
        <begin position="1271"/>
        <end position="1382"/>
    </location>
</feature>
<keyword evidence="2" id="KW-0347">Helicase</keyword>
<name>A0ABS5G8W7_9BRAD</name>
<proteinExistence type="predicted"/>
<keyword evidence="2" id="KW-0067">ATP-binding</keyword>
<accession>A0ABS5G8W7</accession>
<dbReference type="Proteomes" id="UP001314635">
    <property type="component" value="Unassembled WGS sequence"/>
</dbReference>
<feature type="compositionally biased region" description="Polar residues" evidence="1">
    <location>
        <begin position="1483"/>
        <end position="1502"/>
    </location>
</feature>
<comment type="caution">
    <text evidence="2">The sequence shown here is derived from an EMBL/GenBank/DDBJ whole genome shotgun (WGS) entry which is preliminary data.</text>
</comment>